<dbReference type="InterPro" id="IPR001451">
    <property type="entry name" value="Hexapep"/>
</dbReference>
<evidence type="ECO:0000313" key="4">
    <source>
        <dbReference type="Proteomes" id="UP001258315"/>
    </source>
</evidence>
<gene>
    <name evidence="3" type="ORF">QE417_000835</name>
</gene>
<dbReference type="EMBL" id="JAVLVU010000001">
    <property type="protein sequence ID" value="MDT3401763.1"/>
    <property type="molecule type" value="Genomic_DNA"/>
</dbReference>
<dbReference type="CDD" id="cd04647">
    <property type="entry name" value="LbH_MAT_like"/>
    <property type="match status" value="1"/>
</dbReference>
<name>A0ABU3GPQ2_9SPHI</name>
<dbReference type="SUPFAM" id="SSF51161">
    <property type="entry name" value="Trimeric LpxA-like enzymes"/>
    <property type="match status" value="1"/>
</dbReference>
<protein>
    <submittedName>
        <fullName evidence="3">Acetyltransferase-like isoleucine patch superfamily enzyme</fullName>
    </submittedName>
</protein>
<dbReference type="InterPro" id="IPR011004">
    <property type="entry name" value="Trimer_LpxA-like_sf"/>
</dbReference>
<keyword evidence="2" id="KW-0808">Transferase</keyword>
<dbReference type="RefSeq" id="WP_311947699.1">
    <property type="nucleotide sequence ID" value="NZ_JAVLVU010000001.1"/>
</dbReference>
<dbReference type="InterPro" id="IPR051159">
    <property type="entry name" value="Hexapeptide_acetyltransf"/>
</dbReference>
<evidence type="ECO:0000313" key="3">
    <source>
        <dbReference type="EMBL" id="MDT3401763.1"/>
    </source>
</evidence>
<sequence length="182" mass="20305">MVIKNWISGFAKYIFREWLMYLPSRKLRTFFIRKICRNVGNDVFFCMKIDFKGDGNNLSIGASSFINKNVILDARFGKIQIGSNVDIGQDTHIWTTEHDPNDDLHSVKGGDVTIEDHVWISTRVTLLPGITIGKGAVVACGSIVTKDVAPLAIVAGVPAKVIGQRTNQLKYDLSKGIRPYFF</sequence>
<dbReference type="PANTHER" id="PTHR23416">
    <property type="entry name" value="SIALIC ACID SYNTHASE-RELATED"/>
    <property type="match status" value="1"/>
</dbReference>
<evidence type="ECO:0000256" key="2">
    <source>
        <dbReference type="ARBA" id="ARBA00022679"/>
    </source>
</evidence>
<dbReference type="Pfam" id="PF00132">
    <property type="entry name" value="Hexapep"/>
    <property type="match status" value="1"/>
</dbReference>
<comment type="similarity">
    <text evidence="1">Belongs to the transferase hexapeptide repeat family.</text>
</comment>
<comment type="caution">
    <text evidence="3">The sequence shown here is derived from an EMBL/GenBank/DDBJ whole genome shotgun (WGS) entry which is preliminary data.</text>
</comment>
<dbReference type="PANTHER" id="PTHR23416:SF23">
    <property type="entry name" value="ACETYLTRANSFERASE C18B11.09C-RELATED"/>
    <property type="match status" value="1"/>
</dbReference>
<evidence type="ECO:0000256" key="1">
    <source>
        <dbReference type="ARBA" id="ARBA00007274"/>
    </source>
</evidence>
<dbReference type="Gene3D" id="2.160.10.10">
    <property type="entry name" value="Hexapeptide repeat proteins"/>
    <property type="match status" value="1"/>
</dbReference>
<dbReference type="Proteomes" id="UP001258315">
    <property type="component" value="Unassembled WGS sequence"/>
</dbReference>
<keyword evidence="4" id="KW-1185">Reference proteome</keyword>
<organism evidence="3 4">
    <name type="scientific">Mucilaginibacter terrae</name>
    <dbReference type="NCBI Taxonomy" id="1955052"/>
    <lineage>
        <taxon>Bacteria</taxon>
        <taxon>Pseudomonadati</taxon>
        <taxon>Bacteroidota</taxon>
        <taxon>Sphingobacteriia</taxon>
        <taxon>Sphingobacteriales</taxon>
        <taxon>Sphingobacteriaceae</taxon>
        <taxon>Mucilaginibacter</taxon>
    </lineage>
</organism>
<accession>A0ABU3GPQ2</accession>
<proteinExistence type="inferred from homology"/>
<reference evidence="4" key="1">
    <citation type="submission" date="2023-07" db="EMBL/GenBank/DDBJ databases">
        <title>Functional and genomic diversity of the sorghum phyllosphere microbiome.</title>
        <authorList>
            <person name="Shade A."/>
        </authorList>
    </citation>
    <scope>NUCLEOTIDE SEQUENCE [LARGE SCALE GENOMIC DNA]</scope>
    <source>
        <strain evidence="4">SORGH_AS_0422</strain>
    </source>
</reference>